<dbReference type="SMART" id="SM00228">
    <property type="entry name" value="PDZ"/>
    <property type="match status" value="1"/>
</dbReference>
<comment type="caution">
    <text evidence="4">The sequence shown here is derived from an EMBL/GenBank/DDBJ whole genome shotgun (WGS) entry which is preliminary data.</text>
</comment>
<evidence type="ECO:0000256" key="1">
    <source>
        <dbReference type="ARBA" id="ARBA00010541"/>
    </source>
</evidence>
<sequence length="316" mass="33803">MKLDWYSKGLMLAAMAASIGGGNVLLAQEAGGKVVEAKPLEEPAPAEKAESLEQATDRYWIGAKMAAEMPSLLKRHVPQLADKGVFVEGVFDGSPAAEAGLEAEDVVLELNGQPMTDARTLVDAVREGEGKSLKLVLLHNGQEKSLEVTPRKLTQADVVAIAQSGLMQGVEGAAEAPIMRRFIGPGQVMPQPGMKPQMHLMDSSSGVAIKVRVSREGDGPAMVHVEHDGKTYDVDAEHLNQLPPEVRTLAKRAVESGVFGPHGGLNIQSMMGPGLNGPMMQQQLQEIRQMLEEMKSQMRGAGEETPQPPAEDDHAI</sequence>
<dbReference type="EMBL" id="SJPF01000001">
    <property type="protein sequence ID" value="TWT38858.1"/>
    <property type="molecule type" value="Genomic_DNA"/>
</dbReference>
<feature type="domain" description="PDZ" evidence="3">
    <location>
        <begin position="49"/>
        <end position="126"/>
    </location>
</feature>
<evidence type="ECO:0000313" key="4">
    <source>
        <dbReference type="EMBL" id="TWT38858.1"/>
    </source>
</evidence>
<dbReference type="AlphaFoldDB" id="A0A5C5VJS1"/>
<evidence type="ECO:0000259" key="3">
    <source>
        <dbReference type="PROSITE" id="PS50106"/>
    </source>
</evidence>
<organism evidence="4 5">
    <name type="scientific">Blastopirellula retiformator</name>
    <dbReference type="NCBI Taxonomy" id="2527970"/>
    <lineage>
        <taxon>Bacteria</taxon>
        <taxon>Pseudomonadati</taxon>
        <taxon>Planctomycetota</taxon>
        <taxon>Planctomycetia</taxon>
        <taxon>Pirellulales</taxon>
        <taxon>Pirellulaceae</taxon>
        <taxon>Blastopirellula</taxon>
    </lineage>
</organism>
<keyword evidence="4" id="KW-0378">Hydrolase</keyword>
<dbReference type="PROSITE" id="PS50106">
    <property type="entry name" value="PDZ"/>
    <property type="match status" value="1"/>
</dbReference>
<dbReference type="GO" id="GO:0008236">
    <property type="term" value="F:serine-type peptidase activity"/>
    <property type="evidence" value="ECO:0007669"/>
    <property type="project" value="UniProtKB-KW"/>
</dbReference>
<dbReference type="Gene3D" id="2.30.42.10">
    <property type="match status" value="1"/>
</dbReference>
<dbReference type="CDD" id="cd23081">
    <property type="entry name" value="cpPDZ_EcRseP-like"/>
    <property type="match status" value="1"/>
</dbReference>
<evidence type="ECO:0000313" key="5">
    <source>
        <dbReference type="Proteomes" id="UP000318878"/>
    </source>
</evidence>
<keyword evidence="4" id="KW-0482">Metalloprotease</keyword>
<evidence type="ECO:0000256" key="2">
    <source>
        <dbReference type="SAM" id="MobiDB-lite"/>
    </source>
</evidence>
<name>A0A5C5VJS1_9BACT</name>
<dbReference type="RefSeq" id="WP_186767398.1">
    <property type="nucleotide sequence ID" value="NZ_SJPF01000001.1"/>
</dbReference>
<protein>
    <submittedName>
        <fullName evidence="4">Putative zinc metalloprotease</fullName>
        <ecNumber evidence="4">3.4.24.-</ecNumber>
    </submittedName>
</protein>
<dbReference type="InterPro" id="IPR041489">
    <property type="entry name" value="PDZ_6"/>
</dbReference>
<gene>
    <name evidence="4" type="ORF">Enr8_05520</name>
</gene>
<accession>A0A5C5VJS1</accession>
<dbReference type="InterPro" id="IPR036034">
    <property type="entry name" value="PDZ_sf"/>
</dbReference>
<dbReference type="PANTHER" id="PTHR22939">
    <property type="entry name" value="SERINE PROTEASE FAMILY S1C HTRA-RELATED"/>
    <property type="match status" value="1"/>
</dbReference>
<dbReference type="Pfam" id="PF17820">
    <property type="entry name" value="PDZ_6"/>
    <property type="match status" value="1"/>
</dbReference>
<keyword evidence="4" id="KW-0645">Protease</keyword>
<dbReference type="GO" id="GO:0006508">
    <property type="term" value="P:proteolysis"/>
    <property type="evidence" value="ECO:0007669"/>
    <property type="project" value="UniProtKB-KW"/>
</dbReference>
<keyword evidence="5" id="KW-1185">Reference proteome</keyword>
<dbReference type="Proteomes" id="UP000318878">
    <property type="component" value="Unassembled WGS sequence"/>
</dbReference>
<dbReference type="GO" id="GO:0008237">
    <property type="term" value="F:metallopeptidase activity"/>
    <property type="evidence" value="ECO:0007669"/>
    <property type="project" value="UniProtKB-KW"/>
</dbReference>
<dbReference type="SUPFAM" id="SSF50156">
    <property type="entry name" value="PDZ domain-like"/>
    <property type="match status" value="1"/>
</dbReference>
<reference evidence="4 5" key="1">
    <citation type="submission" date="2019-02" db="EMBL/GenBank/DDBJ databases">
        <title>Deep-cultivation of Planctomycetes and their phenomic and genomic characterization uncovers novel biology.</title>
        <authorList>
            <person name="Wiegand S."/>
            <person name="Jogler M."/>
            <person name="Boedeker C."/>
            <person name="Pinto D."/>
            <person name="Vollmers J."/>
            <person name="Rivas-Marin E."/>
            <person name="Kohn T."/>
            <person name="Peeters S.H."/>
            <person name="Heuer A."/>
            <person name="Rast P."/>
            <person name="Oberbeckmann S."/>
            <person name="Bunk B."/>
            <person name="Jeske O."/>
            <person name="Meyerdierks A."/>
            <person name="Storesund J.E."/>
            <person name="Kallscheuer N."/>
            <person name="Luecker S."/>
            <person name="Lage O.M."/>
            <person name="Pohl T."/>
            <person name="Merkel B.J."/>
            <person name="Hornburger P."/>
            <person name="Mueller R.-W."/>
            <person name="Bruemmer F."/>
            <person name="Labrenz M."/>
            <person name="Spormann A.M."/>
            <person name="Op Den Camp H."/>
            <person name="Overmann J."/>
            <person name="Amann R."/>
            <person name="Jetten M.S.M."/>
            <person name="Mascher T."/>
            <person name="Medema M.H."/>
            <person name="Devos D.P."/>
            <person name="Kaster A.-K."/>
            <person name="Ovreas L."/>
            <person name="Rohde M."/>
            <person name="Galperin M.Y."/>
            <person name="Jogler C."/>
        </authorList>
    </citation>
    <scope>NUCLEOTIDE SEQUENCE [LARGE SCALE GENOMIC DNA]</scope>
    <source>
        <strain evidence="4 5">Enr8</strain>
    </source>
</reference>
<dbReference type="InterPro" id="IPR001478">
    <property type="entry name" value="PDZ"/>
</dbReference>
<comment type="similarity">
    <text evidence="1">Belongs to the peptidase S1C family.</text>
</comment>
<proteinExistence type="inferred from homology"/>
<feature type="region of interest" description="Disordered" evidence="2">
    <location>
        <begin position="295"/>
        <end position="316"/>
    </location>
</feature>
<dbReference type="EC" id="3.4.24.-" evidence="4"/>
<dbReference type="PANTHER" id="PTHR22939:SF129">
    <property type="entry name" value="SERINE PROTEASE HTRA2, MITOCHONDRIAL"/>
    <property type="match status" value="1"/>
</dbReference>